<keyword evidence="1" id="KW-0175">Coiled coil</keyword>
<dbReference type="EMBL" id="CM003529">
    <property type="protein sequence ID" value="RCV10091.1"/>
    <property type="molecule type" value="Genomic_DNA"/>
</dbReference>
<dbReference type="OrthoDB" id="938602at2759"/>
<reference evidence="3" key="1">
    <citation type="journal article" date="2012" name="Nat. Biotechnol.">
        <title>Reference genome sequence of the model plant Setaria.</title>
        <authorList>
            <person name="Bennetzen J.L."/>
            <person name="Schmutz J."/>
            <person name="Wang H."/>
            <person name="Percifield R."/>
            <person name="Hawkins J."/>
            <person name="Pontaroli A.C."/>
            <person name="Estep M."/>
            <person name="Feng L."/>
            <person name="Vaughn J.N."/>
            <person name="Grimwood J."/>
            <person name="Jenkins J."/>
            <person name="Barry K."/>
            <person name="Lindquist E."/>
            <person name="Hellsten U."/>
            <person name="Deshpande S."/>
            <person name="Wang X."/>
            <person name="Wu X."/>
            <person name="Mitros T."/>
            <person name="Triplett J."/>
            <person name="Yang X."/>
            <person name="Ye C.Y."/>
            <person name="Mauro-Herrera M."/>
            <person name="Wang L."/>
            <person name="Li P."/>
            <person name="Sharma M."/>
            <person name="Sharma R."/>
            <person name="Ronald P.C."/>
            <person name="Panaud O."/>
            <person name="Kellogg E.A."/>
            <person name="Brutnell T.P."/>
            <person name="Doust A.N."/>
            <person name="Tuskan G.A."/>
            <person name="Rokhsar D."/>
            <person name="Devos K.M."/>
        </authorList>
    </citation>
    <scope>NUCLEOTIDE SEQUENCE [LARGE SCALE GENOMIC DNA]</scope>
    <source>
        <strain evidence="3">Yugu1</strain>
    </source>
</reference>
<feature type="region of interest" description="Disordered" evidence="2">
    <location>
        <begin position="203"/>
        <end position="304"/>
    </location>
</feature>
<feature type="compositionally biased region" description="Basic and acidic residues" evidence="2">
    <location>
        <begin position="288"/>
        <end position="304"/>
    </location>
</feature>
<evidence type="ECO:0000313" key="3">
    <source>
        <dbReference type="EMBL" id="RCV10091.1"/>
    </source>
</evidence>
<protein>
    <submittedName>
        <fullName evidence="3">Uncharacterized protein</fullName>
    </submittedName>
</protein>
<gene>
    <name evidence="3" type="ORF">SETIT_2G084200v2</name>
</gene>
<feature type="compositionally biased region" description="Polar residues" evidence="2">
    <location>
        <begin position="1"/>
        <end position="17"/>
    </location>
</feature>
<sequence length="304" mass="33082">MSKNRILCSSSGNSASPEVSVPDVIGEAEFSRDAQSVPSNGQLNTLVCGRNVDEACDMLSIPEVRKQNIGIASSLRNQQIQERPFIVKALSVKKGISKNRRGETHPKAHPGKNDASDHVSGGTSSCSDTEEKDQLKARLLEKTTSLSQIDERLDKKEQTIAKLEEELGRARGEAHKIAEEKERSGWGGARRGEWMKRWAERKMERRGGAYQQRMARSPREHHRRSDGGASAERRGSSTGGDAAQQDKREVEGEAQPEGAARGDAARGSSSAAPGDEAGASAARGLTTKQERMGVGEEIERIREK</sequence>
<reference evidence="3" key="2">
    <citation type="submission" date="2015-07" db="EMBL/GenBank/DDBJ databases">
        <authorList>
            <person name="Noorani M."/>
        </authorList>
    </citation>
    <scope>NUCLEOTIDE SEQUENCE</scope>
    <source>
        <strain evidence="3">Yugu1</strain>
    </source>
</reference>
<organism evidence="3">
    <name type="scientific">Setaria italica</name>
    <name type="common">Foxtail millet</name>
    <name type="synonym">Panicum italicum</name>
    <dbReference type="NCBI Taxonomy" id="4555"/>
    <lineage>
        <taxon>Eukaryota</taxon>
        <taxon>Viridiplantae</taxon>
        <taxon>Streptophyta</taxon>
        <taxon>Embryophyta</taxon>
        <taxon>Tracheophyta</taxon>
        <taxon>Spermatophyta</taxon>
        <taxon>Magnoliopsida</taxon>
        <taxon>Liliopsida</taxon>
        <taxon>Poales</taxon>
        <taxon>Poaceae</taxon>
        <taxon>PACMAD clade</taxon>
        <taxon>Panicoideae</taxon>
        <taxon>Panicodae</taxon>
        <taxon>Paniceae</taxon>
        <taxon>Cenchrinae</taxon>
        <taxon>Setaria</taxon>
    </lineage>
</organism>
<name>A0A368PWC5_SETIT</name>
<feature type="compositionally biased region" description="Basic and acidic residues" evidence="2">
    <location>
        <begin position="223"/>
        <end position="235"/>
    </location>
</feature>
<evidence type="ECO:0000256" key="1">
    <source>
        <dbReference type="SAM" id="Coils"/>
    </source>
</evidence>
<feature type="compositionally biased region" description="Low complexity" evidence="2">
    <location>
        <begin position="258"/>
        <end position="282"/>
    </location>
</feature>
<feature type="coiled-coil region" evidence="1">
    <location>
        <begin position="146"/>
        <end position="180"/>
    </location>
</feature>
<accession>A0A368PWC5</accession>
<feature type="compositionally biased region" description="Basic and acidic residues" evidence="2">
    <location>
        <begin position="100"/>
        <end position="117"/>
    </location>
</feature>
<evidence type="ECO:0000256" key="2">
    <source>
        <dbReference type="SAM" id="MobiDB-lite"/>
    </source>
</evidence>
<dbReference type="AlphaFoldDB" id="A0A368PWC5"/>
<feature type="region of interest" description="Disordered" evidence="2">
    <location>
        <begin position="96"/>
        <end position="132"/>
    </location>
</feature>
<proteinExistence type="predicted"/>
<feature type="region of interest" description="Disordered" evidence="2">
    <location>
        <begin position="1"/>
        <end position="20"/>
    </location>
</feature>